<name>A0A8R7QH96_TRIUA</name>
<reference evidence="4" key="3">
    <citation type="submission" date="2022-06" db="UniProtKB">
        <authorList>
            <consortium name="EnsemblPlants"/>
        </authorList>
    </citation>
    <scope>IDENTIFICATION</scope>
</reference>
<dbReference type="Pfam" id="PF02721">
    <property type="entry name" value="DUF223"/>
    <property type="match status" value="1"/>
</dbReference>
<reference evidence="4" key="2">
    <citation type="submission" date="2018-03" db="EMBL/GenBank/DDBJ databases">
        <title>The Triticum urartu genome reveals the dynamic nature of wheat genome evolution.</title>
        <authorList>
            <person name="Ling H."/>
            <person name="Ma B."/>
            <person name="Shi X."/>
            <person name="Liu H."/>
            <person name="Dong L."/>
            <person name="Sun H."/>
            <person name="Cao Y."/>
            <person name="Gao Q."/>
            <person name="Zheng S."/>
            <person name="Li Y."/>
            <person name="Yu Y."/>
            <person name="Du H."/>
            <person name="Qi M."/>
            <person name="Li Y."/>
            <person name="Yu H."/>
            <person name="Cui Y."/>
            <person name="Wang N."/>
            <person name="Chen C."/>
            <person name="Wu H."/>
            <person name="Zhao Y."/>
            <person name="Zhang J."/>
            <person name="Li Y."/>
            <person name="Zhou W."/>
            <person name="Zhang B."/>
            <person name="Hu W."/>
            <person name="Eijk M."/>
            <person name="Tang J."/>
            <person name="Witsenboer H."/>
            <person name="Zhao S."/>
            <person name="Li Z."/>
            <person name="Zhang A."/>
            <person name="Wang D."/>
            <person name="Liang C."/>
        </authorList>
    </citation>
    <scope>NUCLEOTIDE SEQUENCE [LARGE SCALE GENOMIC DNA]</scope>
    <source>
        <strain evidence="4">cv. G1812</strain>
    </source>
</reference>
<feature type="domain" description="Replication protein A OB" evidence="3">
    <location>
        <begin position="140"/>
        <end position="208"/>
    </location>
</feature>
<dbReference type="AlphaFoldDB" id="A0A8R7QH96"/>
<dbReference type="InterPro" id="IPR012340">
    <property type="entry name" value="NA-bd_OB-fold"/>
</dbReference>
<dbReference type="PANTHER" id="PTHR47165">
    <property type="entry name" value="OS03G0429900 PROTEIN"/>
    <property type="match status" value="1"/>
</dbReference>
<organism evidence="4 5">
    <name type="scientific">Triticum urartu</name>
    <name type="common">Red wild einkorn</name>
    <name type="synonym">Crithodium urartu</name>
    <dbReference type="NCBI Taxonomy" id="4572"/>
    <lineage>
        <taxon>Eukaryota</taxon>
        <taxon>Viridiplantae</taxon>
        <taxon>Streptophyta</taxon>
        <taxon>Embryophyta</taxon>
        <taxon>Tracheophyta</taxon>
        <taxon>Spermatophyta</taxon>
        <taxon>Magnoliopsida</taxon>
        <taxon>Liliopsida</taxon>
        <taxon>Poales</taxon>
        <taxon>Poaceae</taxon>
        <taxon>BOP clade</taxon>
        <taxon>Pooideae</taxon>
        <taxon>Triticodae</taxon>
        <taxon>Triticeae</taxon>
        <taxon>Triticinae</taxon>
        <taxon>Triticum</taxon>
    </lineage>
</organism>
<evidence type="ECO:0000256" key="1">
    <source>
        <dbReference type="ARBA" id="ARBA00023125"/>
    </source>
</evidence>
<dbReference type="Gramene" id="TuG1812G0500004915.01.T02">
    <property type="protein sequence ID" value="TuG1812G0500004915.01.T02"/>
    <property type="gene ID" value="TuG1812G0500004915.01"/>
</dbReference>
<evidence type="ECO:0008006" key="6">
    <source>
        <dbReference type="Google" id="ProtNLM"/>
    </source>
</evidence>
<evidence type="ECO:0000259" key="3">
    <source>
        <dbReference type="Pfam" id="PF16900"/>
    </source>
</evidence>
<evidence type="ECO:0000259" key="2">
    <source>
        <dbReference type="Pfam" id="PF02721"/>
    </source>
</evidence>
<accession>A0A8R7QH96</accession>
<dbReference type="Proteomes" id="UP000015106">
    <property type="component" value="Chromosome 5"/>
</dbReference>
<dbReference type="EnsemblPlants" id="TuG1812G0500004915.01.T02">
    <property type="protein sequence ID" value="TuG1812G0500004915.01.T02"/>
    <property type="gene ID" value="TuG1812G0500004915.01"/>
</dbReference>
<keyword evidence="1" id="KW-0238">DNA-binding</keyword>
<dbReference type="InterPro" id="IPR003871">
    <property type="entry name" value="RFA1B/D_OB_1st"/>
</dbReference>
<dbReference type="GO" id="GO:0003677">
    <property type="term" value="F:DNA binding"/>
    <property type="evidence" value="ECO:0007669"/>
    <property type="project" value="UniProtKB-KW"/>
</dbReference>
<dbReference type="CDD" id="cd04480">
    <property type="entry name" value="RPA1_DBD_A_like"/>
    <property type="match status" value="1"/>
</dbReference>
<protein>
    <recommendedName>
        <fullName evidence="6">Replication protein A OB domain-containing protein</fullName>
    </recommendedName>
</protein>
<evidence type="ECO:0000313" key="5">
    <source>
        <dbReference type="Proteomes" id="UP000015106"/>
    </source>
</evidence>
<sequence>MSNERISLLSHIHEKVLFWNAKVLVSRIWHFRGGTDEGNIVHTDLVVLDQEGTHMYGQIPPEPSERLKDVLVEGNVYLMKGFMCKQAKQTYRAVDSPYMMQFTRFSTAIPQPGDEENFPYCTYDLLSFTDIPMPGPNTRRFLDVIGRITAVTDIVIVHSQYQPEPSETRTIVLEDQAGNEIKLVLWGARAREFEAEEVRIASQSGAVIAIFVGTLPKTYRGIKGLSGSSACRWYINEDLPEMNAFRASLPESLAAITANIPGEQAIVPAPVREPPVELSVQQLLALDPFNNLKKQFMVKVIITRMGSDNRWWFLSCRECHKTAYTAGRQYRCSDHGCSSVAADPSYCLCTFGSDDAAEAEFMFFDRAAKSDVGKPLMTLIYRKYPGFTSALDLPYIGGADVGLPVEISRLVTKKYRLVVSISTKSFQPASTQLSFQVGRIDETFKPELASFGFGGASSSAGSSGIAVPIPTSFAAGSSTLVDLPPDEV</sequence>
<dbReference type="PANTHER" id="PTHR47165:SF4">
    <property type="entry name" value="OS03G0429900 PROTEIN"/>
    <property type="match status" value="1"/>
</dbReference>
<dbReference type="Pfam" id="PF16900">
    <property type="entry name" value="REPA_OB_2"/>
    <property type="match status" value="1"/>
</dbReference>
<dbReference type="SUPFAM" id="SSF50249">
    <property type="entry name" value="Nucleic acid-binding proteins"/>
    <property type="match status" value="3"/>
</dbReference>
<keyword evidence="5" id="KW-1185">Reference proteome</keyword>
<dbReference type="CDD" id="cd04481">
    <property type="entry name" value="RPA1_DBD_B_like"/>
    <property type="match status" value="1"/>
</dbReference>
<dbReference type="InterPro" id="IPR031657">
    <property type="entry name" value="REPA_OB_2"/>
</dbReference>
<proteinExistence type="predicted"/>
<dbReference type="Gene3D" id="2.40.50.140">
    <property type="entry name" value="Nucleic acid-binding proteins"/>
    <property type="match status" value="3"/>
</dbReference>
<feature type="domain" description="Replication protein A 70 kDa DNA-binding subunit B/D first OB fold" evidence="2">
    <location>
        <begin position="9"/>
        <end position="104"/>
    </location>
</feature>
<reference evidence="5" key="1">
    <citation type="journal article" date="2013" name="Nature">
        <title>Draft genome of the wheat A-genome progenitor Triticum urartu.</title>
        <authorList>
            <person name="Ling H.Q."/>
            <person name="Zhao S."/>
            <person name="Liu D."/>
            <person name="Wang J."/>
            <person name="Sun H."/>
            <person name="Zhang C."/>
            <person name="Fan H."/>
            <person name="Li D."/>
            <person name="Dong L."/>
            <person name="Tao Y."/>
            <person name="Gao C."/>
            <person name="Wu H."/>
            <person name="Li Y."/>
            <person name="Cui Y."/>
            <person name="Guo X."/>
            <person name="Zheng S."/>
            <person name="Wang B."/>
            <person name="Yu K."/>
            <person name="Liang Q."/>
            <person name="Yang W."/>
            <person name="Lou X."/>
            <person name="Chen J."/>
            <person name="Feng M."/>
            <person name="Jian J."/>
            <person name="Zhang X."/>
            <person name="Luo G."/>
            <person name="Jiang Y."/>
            <person name="Liu J."/>
            <person name="Wang Z."/>
            <person name="Sha Y."/>
            <person name="Zhang B."/>
            <person name="Wu H."/>
            <person name="Tang D."/>
            <person name="Shen Q."/>
            <person name="Xue P."/>
            <person name="Zou S."/>
            <person name="Wang X."/>
            <person name="Liu X."/>
            <person name="Wang F."/>
            <person name="Yang Y."/>
            <person name="An X."/>
            <person name="Dong Z."/>
            <person name="Zhang K."/>
            <person name="Zhang X."/>
            <person name="Luo M.C."/>
            <person name="Dvorak J."/>
            <person name="Tong Y."/>
            <person name="Wang J."/>
            <person name="Yang H."/>
            <person name="Li Z."/>
            <person name="Wang D."/>
            <person name="Zhang A."/>
            <person name="Wang J."/>
        </authorList>
    </citation>
    <scope>NUCLEOTIDE SEQUENCE</scope>
    <source>
        <strain evidence="5">cv. G1812</strain>
    </source>
</reference>
<evidence type="ECO:0000313" key="4">
    <source>
        <dbReference type="EnsemblPlants" id="TuG1812G0500004915.01.T02"/>
    </source>
</evidence>